<protein>
    <submittedName>
        <fullName evidence="8">Cache domain protein</fullName>
    </submittedName>
</protein>
<dbReference type="SMART" id="SM01049">
    <property type="entry name" value="Cache_2"/>
    <property type="match status" value="1"/>
</dbReference>
<evidence type="ECO:0000256" key="3">
    <source>
        <dbReference type="ARBA" id="ARBA00022692"/>
    </source>
</evidence>
<evidence type="ECO:0000313" key="9">
    <source>
        <dbReference type="Proteomes" id="UP000005324"/>
    </source>
</evidence>
<keyword evidence="3 6" id="KW-0812">Transmembrane</keyword>
<dbReference type="Proteomes" id="UP000005324">
    <property type="component" value="Unassembled WGS sequence"/>
</dbReference>
<evidence type="ECO:0000256" key="5">
    <source>
        <dbReference type="ARBA" id="ARBA00023136"/>
    </source>
</evidence>
<feature type="transmembrane region" description="Helical" evidence="6">
    <location>
        <begin position="209"/>
        <end position="229"/>
    </location>
</feature>
<evidence type="ECO:0000313" key="8">
    <source>
        <dbReference type="EMBL" id="EFH12843.1"/>
    </source>
</evidence>
<evidence type="ECO:0000256" key="4">
    <source>
        <dbReference type="ARBA" id="ARBA00022989"/>
    </source>
</evidence>
<evidence type="ECO:0000256" key="2">
    <source>
        <dbReference type="ARBA" id="ARBA00022475"/>
    </source>
</evidence>
<name>D5RIN9_9PROT</name>
<organism evidence="8 9">
    <name type="scientific">Pseudoroseomonas cervicalis ATCC 49957</name>
    <dbReference type="NCBI Taxonomy" id="525371"/>
    <lineage>
        <taxon>Bacteria</taxon>
        <taxon>Pseudomonadati</taxon>
        <taxon>Pseudomonadota</taxon>
        <taxon>Alphaproteobacteria</taxon>
        <taxon>Acetobacterales</taxon>
        <taxon>Roseomonadaceae</taxon>
        <taxon>Roseomonas</taxon>
    </lineage>
</organism>
<feature type="domain" description="Single Cache" evidence="7">
    <location>
        <begin position="54"/>
        <end position="148"/>
    </location>
</feature>
<keyword evidence="2" id="KW-1003">Cell membrane</keyword>
<dbReference type="HOGENOM" id="CLU_069594_0_0_5"/>
<evidence type="ECO:0000256" key="1">
    <source>
        <dbReference type="ARBA" id="ARBA00004651"/>
    </source>
</evidence>
<gene>
    <name evidence="8" type="ORF">HMPREF0731_0949</name>
</gene>
<feature type="transmembrane region" description="Helical" evidence="6">
    <location>
        <begin position="31"/>
        <end position="50"/>
    </location>
</feature>
<keyword evidence="4 6" id="KW-1133">Transmembrane helix</keyword>
<dbReference type="AlphaFoldDB" id="D5RIN9"/>
<comment type="subcellular location">
    <subcellularLocation>
        <location evidence="1">Cell membrane</location>
        <topology evidence="1">Multi-pass membrane protein</topology>
    </subcellularLocation>
</comment>
<dbReference type="Pfam" id="PF17200">
    <property type="entry name" value="sCache_2"/>
    <property type="match status" value="1"/>
</dbReference>
<dbReference type="GO" id="GO:0005886">
    <property type="term" value="C:plasma membrane"/>
    <property type="evidence" value="ECO:0007669"/>
    <property type="project" value="UniProtKB-SubCell"/>
</dbReference>
<accession>D5RIN9</accession>
<reference evidence="8 9" key="1">
    <citation type="submission" date="2010-04" db="EMBL/GenBank/DDBJ databases">
        <authorList>
            <person name="Qin X."/>
            <person name="Bachman B."/>
            <person name="Battles P."/>
            <person name="Bell A."/>
            <person name="Bess C."/>
            <person name="Bickham C."/>
            <person name="Chaboub L."/>
            <person name="Chen D."/>
            <person name="Coyle M."/>
            <person name="Deiros D.R."/>
            <person name="Dinh H."/>
            <person name="Forbes L."/>
            <person name="Fowler G."/>
            <person name="Francisco L."/>
            <person name="Fu Q."/>
            <person name="Gubbala S."/>
            <person name="Hale W."/>
            <person name="Han Y."/>
            <person name="Hemphill L."/>
            <person name="Highlander S.K."/>
            <person name="Hirani K."/>
            <person name="Hogues M."/>
            <person name="Jackson L."/>
            <person name="Jakkamsetti A."/>
            <person name="Javaid M."/>
            <person name="Jiang H."/>
            <person name="Korchina V."/>
            <person name="Kovar C."/>
            <person name="Lara F."/>
            <person name="Lee S."/>
            <person name="Mata R."/>
            <person name="Mathew T."/>
            <person name="Moen C."/>
            <person name="Morales K."/>
            <person name="Munidasa M."/>
            <person name="Nazareth L."/>
            <person name="Ngo R."/>
            <person name="Nguyen L."/>
            <person name="Okwuonu G."/>
            <person name="Ongeri F."/>
            <person name="Patil S."/>
            <person name="Petrosino J."/>
            <person name="Pham C."/>
            <person name="Pham P."/>
            <person name="Pu L.-L."/>
            <person name="Puazo M."/>
            <person name="Raj R."/>
            <person name="Reid J."/>
            <person name="Rouhana J."/>
            <person name="Saada N."/>
            <person name="Shang Y."/>
            <person name="Simmons D."/>
            <person name="Thornton R."/>
            <person name="Warren J."/>
            <person name="Weissenberger G."/>
            <person name="Zhang J."/>
            <person name="Zhang L."/>
            <person name="Zhou C."/>
            <person name="Zhu D."/>
            <person name="Muzny D."/>
            <person name="Worley K."/>
            <person name="Gibbs R."/>
        </authorList>
    </citation>
    <scope>NUCLEOTIDE SEQUENCE [LARGE SCALE GENOMIC DNA]</scope>
    <source>
        <strain evidence="8 9">ATCC 49957</strain>
    </source>
</reference>
<dbReference type="EMBL" id="ADVL01000159">
    <property type="protein sequence ID" value="EFH12843.1"/>
    <property type="molecule type" value="Genomic_DNA"/>
</dbReference>
<evidence type="ECO:0000259" key="7">
    <source>
        <dbReference type="SMART" id="SM01049"/>
    </source>
</evidence>
<sequence length="255" mass="27077">MPRAVREDGLARDETGASPSWLKRLPLSARLGALALVALLALGALSAMAARQQARALEEGRIAMLRAVVESVLSIAAREAAEEQAGRASRAEAQASALRAIRALRYGGEEYVFITDLQARMVLHPIRPALEGQDVGPMRDPTGFPLFRAFVEVVQRAGSGMVPYLWPRPGSEQPVEKLSFVQGFAPWGWVVGTGVYVDDLRAAQRGAMVSLAGIALGVALVLLLLALWIGRGITRPLAALAGRMRGLAAGELAAP</sequence>
<dbReference type="Gene3D" id="6.10.340.10">
    <property type="match status" value="1"/>
</dbReference>
<keyword evidence="9" id="KW-1185">Reference proteome</keyword>
<keyword evidence="5 6" id="KW-0472">Membrane</keyword>
<evidence type="ECO:0000256" key="6">
    <source>
        <dbReference type="SAM" id="Phobius"/>
    </source>
</evidence>
<dbReference type="CDD" id="cd18774">
    <property type="entry name" value="PDC2_HK_sensor"/>
    <property type="match status" value="1"/>
</dbReference>
<comment type="caution">
    <text evidence="8">The sequence shown here is derived from an EMBL/GenBank/DDBJ whole genome shotgun (WGS) entry which is preliminary data.</text>
</comment>
<dbReference type="InterPro" id="IPR033480">
    <property type="entry name" value="sCache_2"/>
</dbReference>
<proteinExistence type="predicted"/>
<feature type="non-terminal residue" evidence="8">
    <location>
        <position position="255"/>
    </location>
</feature>
<dbReference type="Gene3D" id="3.30.450.20">
    <property type="entry name" value="PAS domain"/>
    <property type="match status" value="1"/>
</dbReference>